<keyword evidence="1" id="KW-0812">Transmembrane</keyword>
<dbReference type="WBParaSite" id="ACRNAN_scaffold2170.g10031.t1">
    <property type="protein sequence ID" value="ACRNAN_scaffold2170.g10031.t1"/>
    <property type="gene ID" value="ACRNAN_scaffold2170.g10031"/>
</dbReference>
<feature type="transmembrane region" description="Helical" evidence="1">
    <location>
        <begin position="37"/>
        <end position="60"/>
    </location>
</feature>
<name>A0A914DCA9_9BILA</name>
<accession>A0A914DCA9</accession>
<keyword evidence="1" id="KW-0472">Membrane</keyword>
<reference evidence="3" key="1">
    <citation type="submission" date="2022-11" db="UniProtKB">
        <authorList>
            <consortium name="WormBaseParasite"/>
        </authorList>
    </citation>
    <scope>IDENTIFICATION</scope>
</reference>
<evidence type="ECO:0000256" key="1">
    <source>
        <dbReference type="SAM" id="Phobius"/>
    </source>
</evidence>
<proteinExistence type="predicted"/>
<organism evidence="2 3">
    <name type="scientific">Acrobeloides nanus</name>
    <dbReference type="NCBI Taxonomy" id="290746"/>
    <lineage>
        <taxon>Eukaryota</taxon>
        <taxon>Metazoa</taxon>
        <taxon>Ecdysozoa</taxon>
        <taxon>Nematoda</taxon>
        <taxon>Chromadorea</taxon>
        <taxon>Rhabditida</taxon>
        <taxon>Tylenchina</taxon>
        <taxon>Cephalobomorpha</taxon>
        <taxon>Cephaloboidea</taxon>
        <taxon>Cephalobidae</taxon>
        <taxon>Acrobeloides</taxon>
    </lineage>
</organism>
<dbReference type="AlphaFoldDB" id="A0A914DCA9"/>
<evidence type="ECO:0000313" key="3">
    <source>
        <dbReference type="WBParaSite" id="ACRNAN_scaffold2170.g10031.t1"/>
    </source>
</evidence>
<evidence type="ECO:0000313" key="2">
    <source>
        <dbReference type="Proteomes" id="UP000887540"/>
    </source>
</evidence>
<protein>
    <submittedName>
        <fullName evidence="3">Uncharacterized protein</fullName>
    </submittedName>
</protein>
<feature type="transmembrane region" description="Helical" evidence="1">
    <location>
        <begin position="7"/>
        <end position="31"/>
    </location>
</feature>
<dbReference type="Proteomes" id="UP000887540">
    <property type="component" value="Unplaced"/>
</dbReference>
<keyword evidence="1" id="KW-1133">Transmembrane helix</keyword>
<sequence>MILWCSITALLGGIVTLIIYFLPYNGGFYAFSIINSIYLNSFILIAILVFIVAIFTNPAWRRKFISQMAEHSIPPGVEPSTI</sequence>
<keyword evidence="2" id="KW-1185">Reference proteome</keyword>